<dbReference type="Gene3D" id="1.10.1790.10">
    <property type="entry name" value="PRD domain"/>
    <property type="match status" value="2"/>
</dbReference>
<keyword evidence="1" id="KW-0677">Repeat</keyword>
<dbReference type="GO" id="GO:0006355">
    <property type="term" value="P:regulation of DNA-templated transcription"/>
    <property type="evidence" value="ECO:0007669"/>
    <property type="project" value="InterPro"/>
</dbReference>
<accession>A0AAF0I7J3</accession>
<dbReference type="Proteomes" id="UP001179647">
    <property type="component" value="Chromosome"/>
</dbReference>
<dbReference type="PROSITE" id="PS51372">
    <property type="entry name" value="PRD_2"/>
    <property type="match status" value="2"/>
</dbReference>
<dbReference type="EMBL" id="CP110232">
    <property type="protein sequence ID" value="WEG73410.1"/>
    <property type="molecule type" value="Genomic_DNA"/>
</dbReference>
<feature type="domain" description="PRD" evidence="2">
    <location>
        <begin position="62"/>
        <end position="167"/>
    </location>
</feature>
<evidence type="ECO:0000256" key="1">
    <source>
        <dbReference type="ARBA" id="ARBA00022737"/>
    </source>
</evidence>
<dbReference type="KEGG" id="vie:OL234_00405"/>
<dbReference type="InterPro" id="IPR004341">
    <property type="entry name" value="CAT_RNA-bd_dom"/>
</dbReference>
<dbReference type="InterPro" id="IPR036634">
    <property type="entry name" value="PRD_sf"/>
</dbReference>
<sequence>MKIIKVFNQNAVMVSDNDSQKIVTGKGIGFNKKKNDLVPRHEVEHEYLAADTQNKMQQLFQNIDPEFFIASEEIIEAAEKMLQTEFNEHIHSILADHIAFASDRIKDGIVIRNKLLNEIQILYPEEFRAAEWAITYLRERFSQDFTIDEAAYIAIHFHSALSGQASTKKSIREVTIISSMVEVIADELEVNFTDMNMGLNYSRLVLHLRYVVERIYQSKFHSMDDDVFQLVKTKYQRSYKIAEKIAKMAQVNYGLIIPSEELGYITLHIERLSDQLLQQHS</sequence>
<dbReference type="InterPro" id="IPR011608">
    <property type="entry name" value="PRD"/>
</dbReference>
<dbReference type="PANTHER" id="PTHR30185">
    <property type="entry name" value="CRYPTIC BETA-GLUCOSIDE BGL OPERON ANTITERMINATOR"/>
    <property type="match status" value="1"/>
</dbReference>
<dbReference type="SUPFAM" id="SSF63520">
    <property type="entry name" value="PTS-regulatory domain, PRD"/>
    <property type="match status" value="2"/>
</dbReference>
<evidence type="ECO:0000313" key="3">
    <source>
        <dbReference type="EMBL" id="WEG73410.1"/>
    </source>
</evidence>
<dbReference type="AlphaFoldDB" id="A0AAF0I7J3"/>
<proteinExistence type="predicted"/>
<dbReference type="SUPFAM" id="SSF50151">
    <property type="entry name" value="SacY-like RNA-binding domain"/>
    <property type="match status" value="1"/>
</dbReference>
<feature type="domain" description="PRD" evidence="2">
    <location>
        <begin position="168"/>
        <end position="279"/>
    </location>
</feature>
<gene>
    <name evidence="3" type="ORF">OL234_00405</name>
</gene>
<dbReference type="InterPro" id="IPR036650">
    <property type="entry name" value="CAT_RNA-bd_dom_sf"/>
</dbReference>
<dbReference type="Gene3D" id="2.30.24.10">
    <property type="entry name" value="CAT RNA-binding domain"/>
    <property type="match status" value="1"/>
</dbReference>
<dbReference type="GO" id="GO:0003723">
    <property type="term" value="F:RNA binding"/>
    <property type="evidence" value="ECO:0007669"/>
    <property type="project" value="InterPro"/>
</dbReference>
<dbReference type="InterPro" id="IPR050661">
    <property type="entry name" value="BglG_antiterminators"/>
</dbReference>
<dbReference type="Pfam" id="PF03123">
    <property type="entry name" value="CAT_RBD"/>
    <property type="match status" value="1"/>
</dbReference>
<evidence type="ECO:0000259" key="2">
    <source>
        <dbReference type="PROSITE" id="PS51372"/>
    </source>
</evidence>
<name>A0AAF0I7J3_9ENTE</name>
<reference evidence="3" key="1">
    <citation type="submission" date="2022-10" db="EMBL/GenBank/DDBJ databases">
        <title>Vagococcus sp. isolated from poultry meat.</title>
        <authorList>
            <person name="Johansson P."/>
            <person name="Bjorkroth J."/>
        </authorList>
    </citation>
    <scope>NUCLEOTIDE SEQUENCE</scope>
    <source>
        <strain evidence="3">STAA11</strain>
    </source>
</reference>
<evidence type="ECO:0000313" key="4">
    <source>
        <dbReference type="Proteomes" id="UP001179647"/>
    </source>
</evidence>
<protein>
    <submittedName>
        <fullName evidence="3">PRD domain-containing protein</fullName>
    </submittedName>
</protein>
<dbReference type="RefSeq" id="WP_275469208.1">
    <property type="nucleotide sequence ID" value="NZ_CP110232.1"/>
</dbReference>
<keyword evidence="4" id="KW-1185">Reference proteome</keyword>
<organism evidence="3 4">
    <name type="scientific">Vagococcus intermedius</name>
    <dbReference type="NCBI Taxonomy" id="2991418"/>
    <lineage>
        <taxon>Bacteria</taxon>
        <taxon>Bacillati</taxon>
        <taxon>Bacillota</taxon>
        <taxon>Bacilli</taxon>
        <taxon>Lactobacillales</taxon>
        <taxon>Enterococcaceae</taxon>
        <taxon>Vagococcus</taxon>
    </lineage>
</organism>
<dbReference type="SMART" id="SM01061">
    <property type="entry name" value="CAT_RBD"/>
    <property type="match status" value="1"/>
</dbReference>
<dbReference type="Pfam" id="PF00874">
    <property type="entry name" value="PRD"/>
    <property type="match status" value="2"/>
</dbReference>
<dbReference type="PANTHER" id="PTHR30185:SF15">
    <property type="entry name" value="CRYPTIC BETA-GLUCOSIDE BGL OPERON ANTITERMINATOR"/>
    <property type="match status" value="1"/>
</dbReference>